<dbReference type="AlphaFoldDB" id="A0A641AUS3"/>
<dbReference type="Proteomes" id="UP001515100">
    <property type="component" value="Unassembled WGS sequence"/>
</dbReference>
<dbReference type="PROSITE" id="PS00101">
    <property type="entry name" value="HEXAPEP_TRANSFERASES"/>
    <property type="match status" value="1"/>
</dbReference>
<comment type="caution">
    <text evidence="3">The sequence shown here is derived from an EMBL/GenBank/DDBJ whole genome shotgun (WGS) entry which is preliminary data.</text>
</comment>
<dbReference type="OrthoDB" id="2643438at2"/>
<proteinExistence type="predicted"/>
<evidence type="ECO:0000313" key="3">
    <source>
        <dbReference type="EMBL" id="KAA1380751.1"/>
    </source>
</evidence>
<organism evidence="3 4">
    <name type="scientific">Aeromicrobium fastidiosum</name>
    <dbReference type="NCBI Taxonomy" id="52699"/>
    <lineage>
        <taxon>Bacteria</taxon>
        <taxon>Bacillati</taxon>
        <taxon>Actinomycetota</taxon>
        <taxon>Actinomycetes</taxon>
        <taxon>Propionibacteriales</taxon>
        <taxon>Nocardioidaceae</taxon>
        <taxon>Aeromicrobium</taxon>
    </lineage>
</organism>
<dbReference type="Gene3D" id="2.160.10.10">
    <property type="entry name" value="Hexapeptide repeat proteins"/>
    <property type="match status" value="1"/>
</dbReference>
<evidence type="ECO:0000313" key="4">
    <source>
        <dbReference type="Proteomes" id="UP001515100"/>
    </source>
</evidence>
<name>A0A641AUS3_9ACTN</name>
<evidence type="ECO:0000256" key="1">
    <source>
        <dbReference type="ARBA" id="ARBA00022679"/>
    </source>
</evidence>
<dbReference type="EMBL" id="SDPP02000001">
    <property type="protein sequence ID" value="KAA1380751.1"/>
    <property type="molecule type" value="Genomic_DNA"/>
</dbReference>
<keyword evidence="1" id="KW-0808">Transferase</keyword>
<dbReference type="PANTHER" id="PTHR43300:SF11">
    <property type="entry name" value="ACETYLTRANSFERASE RV3034C-RELATED"/>
    <property type="match status" value="1"/>
</dbReference>
<dbReference type="PANTHER" id="PTHR43300">
    <property type="entry name" value="ACETYLTRANSFERASE"/>
    <property type="match status" value="1"/>
</dbReference>
<dbReference type="RefSeq" id="WP_129181523.1">
    <property type="nucleotide sequence ID" value="NZ_JAGIOG010000001.1"/>
</dbReference>
<dbReference type="SUPFAM" id="SSF51161">
    <property type="entry name" value="Trimeric LpxA-like enzymes"/>
    <property type="match status" value="1"/>
</dbReference>
<dbReference type="InterPro" id="IPR011004">
    <property type="entry name" value="Trimer_LpxA-like_sf"/>
</dbReference>
<keyword evidence="4" id="KW-1185">Reference proteome</keyword>
<dbReference type="GO" id="GO:0016740">
    <property type="term" value="F:transferase activity"/>
    <property type="evidence" value="ECO:0007669"/>
    <property type="project" value="UniProtKB-KW"/>
</dbReference>
<protein>
    <submittedName>
        <fullName evidence="3">CatB-related O-acetyltransferase</fullName>
    </submittedName>
</protein>
<dbReference type="InterPro" id="IPR018357">
    <property type="entry name" value="Hexapep_transf_CS"/>
</dbReference>
<dbReference type="CDD" id="cd03349">
    <property type="entry name" value="LbH_XAT"/>
    <property type="match status" value="1"/>
</dbReference>
<gene>
    <name evidence="3" type="ORF">ESP62_006210</name>
</gene>
<reference evidence="3" key="1">
    <citation type="submission" date="2019-09" db="EMBL/GenBank/DDBJ databases">
        <authorList>
            <person name="Li J."/>
        </authorList>
    </citation>
    <scope>NUCLEOTIDE SEQUENCE [LARGE SCALE GENOMIC DNA]</scope>
    <source>
        <strain evidence="3">NRBC 14897</strain>
    </source>
</reference>
<sequence>MRADMSPVAPRGIMAKVKSRVRAKVRMWVDGHQMTYFDEPGQRLEWDYPSYPTMKILQSVPNDGDVVRVGRYSGIHYTTVVIPGGMHHIDWVGSLHAHVEDGQWVNRPDAIHSAGPVIIGSDVFVAYQAVIGSGVTIGHGAVVAARSMVVKSVEPYSVVGGNPAKHIKYRFDEPTREALLRISWWDWSTDQVARHADQINSPDVAGFVARHDPLLGEPSCETCRA</sequence>
<dbReference type="InterPro" id="IPR050179">
    <property type="entry name" value="Trans_hexapeptide_repeat"/>
</dbReference>
<accession>A0A641AUS3</accession>
<keyword evidence="2" id="KW-0677">Repeat</keyword>
<evidence type="ECO:0000256" key="2">
    <source>
        <dbReference type="ARBA" id="ARBA00022737"/>
    </source>
</evidence>